<accession>A0A927MJM8</accession>
<dbReference type="Proteomes" id="UP000649753">
    <property type="component" value="Unassembled WGS sequence"/>
</dbReference>
<name>A0A927MJM8_9ACTN</name>
<reference evidence="1" key="1">
    <citation type="submission" date="2020-10" db="EMBL/GenBank/DDBJ databases">
        <title>Sequencing the genomes of 1000 actinobacteria strains.</title>
        <authorList>
            <person name="Klenk H.-P."/>
        </authorList>
    </citation>
    <scope>NUCLEOTIDE SEQUENCE</scope>
    <source>
        <strain evidence="1">DSM 46832</strain>
    </source>
</reference>
<protein>
    <submittedName>
        <fullName evidence="1">Uncharacterized protein</fullName>
    </submittedName>
</protein>
<comment type="caution">
    <text evidence="1">The sequence shown here is derived from an EMBL/GenBank/DDBJ whole genome shotgun (WGS) entry which is preliminary data.</text>
</comment>
<evidence type="ECO:0000313" key="1">
    <source>
        <dbReference type="EMBL" id="MBE1492385.1"/>
    </source>
</evidence>
<organism evidence="1 2">
    <name type="scientific">Plantactinospora soyae</name>
    <dbReference type="NCBI Taxonomy" id="1544732"/>
    <lineage>
        <taxon>Bacteria</taxon>
        <taxon>Bacillati</taxon>
        <taxon>Actinomycetota</taxon>
        <taxon>Actinomycetes</taxon>
        <taxon>Micromonosporales</taxon>
        <taxon>Micromonosporaceae</taxon>
        <taxon>Plantactinospora</taxon>
    </lineage>
</organism>
<evidence type="ECO:0000313" key="2">
    <source>
        <dbReference type="Proteomes" id="UP000649753"/>
    </source>
</evidence>
<sequence length="105" mass="11314">MSLARMALGSITGVRDASSIANRIVLPTPPGISARHALLVLRPDRLRSVAVSHGIPPVALARLLADDRDSFIRERTATLAGLKQEFLQEIGDEELTWDAAEEDGS</sequence>
<keyword evidence="2" id="KW-1185">Reference proteome</keyword>
<dbReference type="RefSeq" id="WP_192771300.1">
    <property type="nucleotide sequence ID" value="NZ_JADBEB010000001.1"/>
</dbReference>
<proteinExistence type="predicted"/>
<dbReference type="AlphaFoldDB" id="A0A927MJM8"/>
<dbReference type="EMBL" id="JADBEB010000001">
    <property type="protein sequence ID" value="MBE1492385.1"/>
    <property type="molecule type" value="Genomic_DNA"/>
</dbReference>
<gene>
    <name evidence="1" type="ORF">H4W31_008023</name>
</gene>